<dbReference type="GO" id="GO:0010459">
    <property type="term" value="P:negative regulation of heart rate"/>
    <property type="evidence" value="ECO:0007669"/>
    <property type="project" value="Ensembl"/>
</dbReference>
<dbReference type="Ensembl" id="ENSSPUT00000020665.1">
    <property type="protein sequence ID" value="ENSSPUP00000019398.1"/>
    <property type="gene ID" value="ENSSPUG00000014931.1"/>
</dbReference>
<evidence type="ECO:0000313" key="11">
    <source>
        <dbReference type="Ensembl" id="ENSSPUP00000019398.1"/>
    </source>
</evidence>
<dbReference type="EC" id="5.2.1.8" evidence="9"/>
<dbReference type="GO" id="GO:0019855">
    <property type="term" value="F:calcium channel inhibitor activity"/>
    <property type="evidence" value="ECO:0007669"/>
    <property type="project" value="Ensembl"/>
</dbReference>
<dbReference type="GO" id="GO:0019227">
    <property type="term" value="P:neuronal action potential propagation"/>
    <property type="evidence" value="ECO:0007669"/>
    <property type="project" value="Ensembl"/>
</dbReference>
<evidence type="ECO:0000256" key="4">
    <source>
        <dbReference type="ARBA" id="ARBA00023110"/>
    </source>
</evidence>
<evidence type="ECO:0000256" key="3">
    <source>
        <dbReference type="ARBA" id="ARBA00022490"/>
    </source>
</evidence>
<dbReference type="GeneTree" id="ENSGT00940000153311"/>
<dbReference type="GO" id="GO:0050849">
    <property type="term" value="P:negative regulation of calcium-mediated signaling"/>
    <property type="evidence" value="ECO:0007669"/>
    <property type="project" value="Ensembl"/>
</dbReference>
<evidence type="ECO:0000313" key="12">
    <source>
        <dbReference type="Proteomes" id="UP000694392"/>
    </source>
</evidence>
<dbReference type="AlphaFoldDB" id="A0A8D0HHQ7"/>
<dbReference type="GO" id="GO:0030018">
    <property type="term" value="C:Z disc"/>
    <property type="evidence" value="ECO:0007669"/>
    <property type="project" value="Ensembl"/>
</dbReference>
<keyword evidence="4 9" id="KW-0697">Rotamase</keyword>
<dbReference type="GO" id="GO:0051209">
    <property type="term" value="P:release of sequestered calcium ion into cytosol"/>
    <property type="evidence" value="ECO:0007669"/>
    <property type="project" value="Ensembl"/>
</dbReference>
<dbReference type="GO" id="GO:0035773">
    <property type="term" value="P:insulin secretion involved in cellular response to glucose stimulus"/>
    <property type="evidence" value="ECO:0007669"/>
    <property type="project" value="Ensembl"/>
</dbReference>
<dbReference type="GO" id="GO:0042098">
    <property type="term" value="P:T cell proliferation"/>
    <property type="evidence" value="ECO:0007669"/>
    <property type="project" value="Ensembl"/>
</dbReference>
<dbReference type="GO" id="GO:0007204">
    <property type="term" value="P:positive regulation of cytosolic calcium ion concentration"/>
    <property type="evidence" value="ECO:0007669"/>
    <property type="project" value="Ensembl"/>
</dbReference>
<evidence type="ECO:0000256" key="5">
    <source>
        <dbReference type="ARBA" id="ARBA00023235"/>
    </source>
</evidence>
<name>A0A8D0HHQ7_SPHPU</name>
<sequence length="95" mass="10540">GGRTFPKKGQTCVVHYTGKNGKKFDSSRDRNKPFRFKIGRQEVIKGFEEGAVQMSLGQRAKLTCTPDMSYGVTGHPGVIPPNATLIFDVELLRIE</sequence>
<dbReference type="FunFam" id="3.10.50.40:FF:000035">
    <property type="entry name" value="Peptidylprolyl isomerase"/>
    <property type="match status" value="1"/>
</dbReference>
<dbReference type="GO" id="GO:0003755">
    <property type="term" value="F:peptidyl-prolyl cis-trans isomerase activity"/>
    <property type="evidence" value="ECO:0007669"/>
    <property type="project" value="UniProtKB-KW"/>
</dbReference>
<dbReference type="GO" id="GO:0005102">
    <property type="term" value="F:signaling receptor binding"/>
    <property type="evidence" value="ECO:0007669"/>
    <property type="project" value="Ensembl"/>
</dbReference>
<comment type="similarity">
    <text evidence="7">Belongs to the FKBP-type PPIase family. FKBP1 subfamily.</text>
</comment>
<organism evidence="11 12">
    <name type="scientific">Sphenodon punctatus</name>
    <name type="common">Tuatara</name>
    <name type="synonym">Hatteria punctata</name>
    <dbReference type="NCBI Taxonomy" id="8508"/>
    <lineage>
        <taxon>Eukaryota</taxon>
        <taxon>Metazoa</taxon>
        <taxon>Chordata</taxon>
        <taxon>Craniata</taxon>
        <taxon>Vertebrata</taxon>
        <taxon>Euteleostomi</taxon>
        <taxon>Lepidosauria</taxon>
        <taxon>Sphenodontia</taxon>
        <taxon>Sphenodontidae</taxon>
        <taxon>Sphenodon</taxon>
    </lineage>
</organism>
<feature type="domain" description="PPIase FKBP-type" evidence="10">
    <location>
        <begin position="9"/>
        <end position="95"/>
    </location>
</feature>
<reference evidence="11" key="1">
    <citation type="submission" date="2025-08" db="UniProtKB">
        <authorList>
            <consortium name="Ensembl"/>
        </authorList>
    </citation>
    <scope>IDENTIFICATION</scope>
</reference>
<dbReference type="GO" id="GO:0033017">
    <property type="term" value="C:sarcoplasmic reticulum membrane"/>
    <property type="evidence" value="ECO:0007669"/>
    <property type="project" value="Ensembl"/>
</dbReference>
<dbReference type="InterPro" id="IPR050689">
    <property type="entry name" value="FKBP-type_PPIase"/>
</dbReference>
<dbReference type="Gene3D" id="3.10.50.40">
    <property type="match status" value="1"/>
</dbReference>
<dbReference type="OMA" id="EQFDASW"/>
<dbReference type="PANTHER" id="PTHR10516">
    <property type="entry name" value="PEPTIDYL-PROLYL CIS-TRANS ISOMERASE"/>
    <property type="match status" value="1"/>
</dbReference>
<evidence type="ECO:0000256" key="9">
    <source>
        <dbReference type="PROSITE-ProRule" id="PRU00277"/>
    </source>
</evidence>
<dbReference type="GO" id="GO:0051280">
    <property type="term" value="P:negative regulation of release of sequestered calcium ion into cytosol"/>
    <property type="evidence" value="ECO:0007669"/>
    <property type="project" value="Ensembl"/>
</dbReference>
<comment type="subcellular location">
    <subcellularLocation>
        <location evidence="2">Cytoplasm</location>
    </subcellularLocation>
</comment>
<dbReference type="PANTHER" id="PTHR10516:SF429">
    <property type="entry name" value="PEPTIDYL-PROLYL CIS-TRANS ISOMERASE FKBP1B"/>
    <property type="match status" value="1"/>
</dbReference>
<dbReference type="SUPFAM" id="SSF54534">
    <property type="entry name" value="FKBP-like"/>
    <property type="match status" value="1"/>
</dbReference>
<proteinExistence type="inferred from homology"/>
<dbReference type="GO" id="GO:0010881">
    <property type="term" value="P:regulation of cardiac muscle contraction by regulation of the release of sequestered calcium ion"/>
    <property type="evidence" value="ECO:0007669"/>
    <property type="project" value="Ensembl"/>
</dbReference>
<comment type="subunit">
    <text evidence="8">Identified in a complex composed of RYR2, FKBP1B, PKA catalytic subunit, PRKAR2A, AKAP6, and the protein phosphatases PP2A and PP1. Interacts directly with RYR2.</text>
</comment>
<reference evidence="11" key="2">
    <citation type="submission" date="2025-09" db="UniProtKB">
        <authorList>
            <consortium name="Ensembl"/>
        </authorList>
    </citation>
    <scope>IDENTIFICATION</scope>
</reference>
<gene>
    <name evidence="11" type="primary">FKBP1B</name>
</gene>
<keyword evidence="12" id="KW-1185">Reference proteome</keyword>
<dbReference type="Pfam" id="PF00254">
    <property type="entry name" value="FKBP_C"/>
    <property type="match status" value="1"/>
</dbReference>
<evidence type="ECO:0000256" key="6">
    <source>
        <dbReference type="ARBA" id="ARBA00037401"/>
    </source>
</evidence>
<comment type="function">
    <text evidence="6">Has the potential to contribute to the immunosuppressive and toxic effects of FK506 and rapamycin. PPIases accelerate the folding of proteins. It catalyzes the cis-trans isomerization of proline imidic peptide bonds in oligopeptides.</text>
</comment>
<dbReference type="InterPro" id="IPR001179">
    <property type="entry name" value="PPIase_FKBP_dom"/>
</dbReference>
<keyword evidence="3" id="KW-0963">Cytoplasm</keyword>
<accession>A0A8D0HHQ7</accession>
<dbReference type="PROSITE" id="PS50059">
    <property type="entry name" value="FKBP_PPIASE"/>
    <property type="match status" value="1"/>
</dbReference>
<dbReference type="GO" id="GO:0051775">
    <property type="term" value="P:response to redox state"/>
    <property type="evidence" value="ECO:0007669"/>
    <property type="project" value="Ensembl"/>
</dbReference>
<evidence type="ECO:0000256" key="7">
    <source>
        <dbReference type="ARBA" id="ARBA00038106"/>
    </source>
</evidence>
<evidence type="ECO:0000256" key="8">
    <source>
        <dbReference type="ARBA" id="ARBA00047095"/>
    </source>
</evidence>
<evidence type="ECO:0000256" key="2">
    <source>
        <dbReference type="ARBA" id="ARBA00004496"/>
    </source>
</evidence>
<dbReference type="GO" id="GO:0006939">
    <property type="term" value="P:smooth muscle contraction"/>
    <property type="evidence" value="ECO:0007669"/>
    <property type="project" value="Ensembl"/>
</dbReference>
<dbReference type="GO" id="GO:0034704">
    <property type="term" value="C:calcium channel complex"/>
    <property type="evidence" value="ECO:0007669"/>
    <property type="project" value="Ensembl"/>
</dbReference>
<dbReference type="InterPro" id="IPR046357">
    <property type="entry name" value="PPIase_dom_sf"/>
</dbReference>
<comment type="catalytic activity">
    <reaction evidence="1 9">
        <text>[protein]-peptidylproline (omega=180) = [protein]-peptidylproline (omega=0)</text>
        <dbReference type="Rhea" id="RHEA:16237"/>
        <dbReference type="Rhea" id="RHEA-COMP:10747"/>
        <dbReference type="Rhea" id="RHEA-COMP:10748"/>
        <dbReference type="ChEBI" id="CHEBI:83833"/>
        <dbReference type="ChEBI" id="CHEBI:83834"/>
        <dbReference type="EC" id="5.2.1.8"/>
    </reaction>
</comment>
<dbReference type="GO" id="GO:0044325">
    <property type="term" value="F:transmembrane transporter binding"/>
    <property type="evidence" value="ECO:0007669"/>
    <property type="project" value="Ensembl"/>
</dbReference>
<evidence type="ECO:0000259" key="10">
    <source>
        <dbReference type="PROSITE" id="PS50059"/>
    </source>
</evidence>
<dbReference type="GO" id="GO:0005528">
    <property type="term" value="F:FK506 binding"/>
    <property type="evidence" value="ECO:0007669"/>
    <property type="project" value="Ensembl"/>
</dbReference>
<evidence type="ECO:0000256" key="1">
    <source>
        <dbReference type="ARBA" id="ARBA00000971"/>
    </source>
</evidence>
<keyword evidence="5 9" id="KW-0413">Isomerase</keyword>
<dbReference type="Proteomes" id="UP000694392">
    <property type="component" value="Unplaced"/>
</dbReference>
<dbReference type="GO" id="GO:0061179">
    <property type="term" value="P:negative regulation of insulin secretion involved in cellular response to glucose stimulus"/>
    <property type="evidence" value="ECO:0007669"/>
    <property type="project" value="Ensembl"/>
</dbReference>
<protein>
    <recommendedName>
        <fullName evidence="9">peptidylprolyl isomerase</fullName>
        <ecNumber evidence="9">5.2.1.8</ecNumber>
    </recommendedName>
</protein>